<dbReference type="AlphaFoldDB" id="A0A848GP09"/>
<dbReference type="Proteomes" id="UP000583266">
    <property type="component" value="Unassembled WGS sequence"/>
</dbReference>
<comment type="caution">
    <text evidence="2">The sequence shown here is derived from an EMBL/GenBank/DDBJ whole genome shotgun (WGS) entry which is preliminary data.</text>
</comment>
<keyword evidence="3" id="KW-1185">Reference proteome</keyword>
<reference evidence="2 3" key="1">
    <citation type="submission" date="2020-04" db="EMBL/GenBank/DDBJ databases">
        <title>Chitinophaga sp. G-6-1-13 sp. nov., isolated from soil.</title>
        <authorList>
            <person name="Dahal R.H."/>
            <person name="Chaudhary D.K."/>
        </authorList>
    </citation>
    <scope>NUCLEOTIDE SEQUENCE [LARGE SCALE GENOMIC DNA]</scope>
    <source>
        <strain evidence="2 3">G-6-1-13</strain>
    </source>
</reference>
<dbReference type="InterPro" id="IPR045549">
    <property type="entry name" value="bpX4"/>
</dbReference>
<dbReference type="EMBL" id="JABBGC010000001">
    <property type="protein sequence ID" value="NML37658.1"/>
    <property type="molecule type" value="Genomic_DNA"/>
</dbReference>
<organism evidence="2 3">
    <name type="scientific">Chitinophaga fulva</name>
    <dbReference type="NCBI Taxonomy" id="2728842"/>
    <lineage>
        <taxon>Bacteria</taxon>
        <taxon>Pseudomonadati</taxon>
        <taxon>Bacteroidota</taxon>
        <taxon>Chitinophagia</taxon>
        <taxon>Chitinophagales</taxon>
        <taxon>Chitinophagaceae</taxon>
        <taxon>Chitinophaga</taxon>
    </lineage>
</organism>
<sequence>MNLSSFITTLVRDGQVTVATVVHPFAQDDLTETRKVLLNYYQHDLTDMPGQAPAFDSDTALWAAGFIYRAAQLIKLRHIDNAGIDQWLPKHPGAAGPEAVYSADLCLRYLPDLLSMAKDLAPADPLVQRLTETAAQWPFSSTGMNIFPATAVTAITGHPSLLLAYTDRVIASKDTGRCSNPTVMTAVKAALGNYADLLWPGFHDSLRD</sequence>
<evidence type="ECO:0000313" key="2">
    <source>
        <dbReference type="EMBL" id="NML37658.1"/>
    </source>
</evidence>
<accession>A0A848GP09</accession>
<feature type="domain" description="MoxR-vWA-beta-propeller ternary system" evidence="1">
    <location>
        <begin position="3"/>
        <end position="202"/>
    </location>
</feature>
<proteinExistence type="predicted"/>
<evidence type="ECO:0000259" key="1">
    <source>
        <dbReference type="Pfam" id="PF19920"/>
    </source>
</evidence>
<gene>
    <name evidence="2" type="ORF">HHL17_10685</name>
</gene>
<protein>
    <recommendedName>
        <fullName evidence="1">MoxR-vWA-beta-propeller ternary system domain-containing protein</fullName>
    </recommendedName>
</protein>
<name>A0A848GP09_9BACT</name>
<dbReference type="Pfam" id="PF19920">
    <property type="entry name" value="bpX4"/>
    <property type="match status" value="1"/>
</dbReference>
<evidence type="ECO:0000313" key="3">
    <source>
        <dbReference type="Proteomes" id="UP000583266"/>
    </source>
</evidence>
<dbReference type="RefSeq" id="WP_169224707.1">
    <property type="nucleotide sequence ID" value="NZ_JABBGC010000001.1"/>
</dbReference>